<accession>A0ABR1EAQ9</accession>
<evidence type="ECO:0000313" key="1">
    <source>
        <dbReference type="EMBL" id="KAK6759787.1"/>
    </source>
</evidence>
<name>A0ABR1EAQ9_NECAM</name>
<evidence type="ECO:0000313" key="2">
    <source>
        <dbReference type="Proteomes" id="UP001303046"/>
    </source>
</evidence>
<protein>
    <submittedName>
        <fullName evidence="1">Uncharacterized protein</fullName>
    </submittedName>
</protein>
<sequence>MEYGYSFRIRHKFLQSYSIEVEIVTSSSTMLSRSILSTNSNRVFDRFVRGVSRTSYHRLARKRRIDV</sequence>
<keyword evidence="2" id="KW-1185">Reference proteome</keyword>
<proteinExistence type="predicted"/>
<gene>
    <name evidence="1" type="primary">Necator_chrX.g21547</name>
    <name evidence="1" type="ORF">RB195_021386</name>
</gene>
<comment type="caution">
    <text evidence="1">The sequence shown here is derived from an EMBL/GenBank/DDBJ whole genome shotgun (WGS) entry which is preliminary data.</text>
</comment>
<reference evidence="1 2" key="1">
    <citation type="submission" date="2023-08" db="EMBL/GenBank/DDBJ databases">
        <title>A Necator americanus chromosomal reference genome.</title>
        <authorList>
            <person name="Ilik V."/>
            <person name="Petrzelkova K.J."/>
            <person name="Pardy F."/>
            <person name="Fuh T."/>
            <person name="Niatou-Singa F.S."/>
            <person name="Gouil Q."/>
            <person name="Baker L."/>
            <person name="Ritchie M.E."/>
            <person name="Jex A.R."/>
            <person name="Gazzola D."/>
            <person name="Li H."/>
            <person name="Toshio Fujiwara R."/>
            <person name="Zhan B."/>
            <person name="Aroian R.V."/>
            <person name="Pafco B."/>
            <person name="Schwarz E.M."/>
        </authorList>
    </citation>
    <scope>NUCLEOTIDE SEQUENCE [LARGE SCALE GENOMIC DNA]</scope>
    <source>
        <strain evidence="1 2">Aroian</strain>
        <tissue evidence="1">Whole animal</tissue>
    </source>
</reference>
<organism evidence="1 2">
    <name type="scientific">Necator americanus</name>
    <name type="common">Human hookworm</name>
    <dbReference type="NCBI Taxonomy" id="51031"/>
    <lineage>
        <taxon>Eukaryota</taxon>
        <taxon>Metazoa</taxon>
        <taxon>Ecdysozoa</taxon>
        <taxon>Nematoda</taxon>
        <taxon>Chromadorea</taxon>
        <taxon>Rhabditida</taxon>
        <taxon>Rhabditina</taxon>
        <taxon>Rhabditomorpha</taxon>
        <taxon>Strongyloidea</taxon>
        <taxon>Ancylostomatidae</taxon>
        <taxon>Bunostominae</taxon>
        <taxon>Necator</taxon>
    </lineage>
</organism>
<dbReference type="EMBL" id="JAVFWL010000006">
    <property type="protein sequence ID" value="KAK6759787.1"/>
    <property type="molecule type" value="Genomic_DNA"/>
</dbReference>
<dbReference type="Proteomes" id="UP001303046">
    <property type="component" value="Unassembled WGS sequence"/>
</dbReference>